<evidence type="ECO:0000256" key="3">
    <source>
        <dbReference type="ARBA" id="ARBA00022741"/>
    </source>
</evidence>
<dbReference type="Gene3D" id="2.60.200.20">
    <property type="match status" value="1"/>
</dbReference>
<dbReference type="GO" id="GO:0005737">
    <property type="term" value="C:cytoplasm"/>
    <property type="evidence" value="ECO:0007669"/>
    <property type="project" value="TreeGrafter"/>
</dbReference>
<keyword evidence="5" id="KW-0067">ATP-binding</keyword>
<feature type="domain" description="Protein kinase" evidence="9">
    <location>
        <begin position="152"/>
        <end position="411"/>
    </location>
</feature>
<keyword evidence="4 10" id="KW-0418">Kinase</keyword>
<evidence type="ECO:0000256" key="7">
    <source>
        <dbReference type="SAM" id="MobiDB-lite"/>
    </source>
</evidence>
<evidence type="ECO:0000259" key="9">
    <source>
        <dbReference type="PROSITE" id="PS50011"/>
    </source>
</evidence>
<dbReference type="InterPro" id="IPR008271">
    <property type="entry name" value="Ser/Thr_kinase_AS"/>
</dbReference>
<dbReference type="Pfam" id="PF00498">
    <property type="entry name" value="FHA"/>
    <property type="match status" value="1"/>
</dbReference>
<accession>A0AAE0INC7</accession>
<dbReference type="AlphaFoldDB" id="A0AAE0INC7"/>
<comment type="caution">
    <text evidence="10">The sequence shown here is derived from an EMBL/GenBank/DDBJ whole genome shotgun (WGS) entry which is preliminary data.</text>
</comment>
<dbReference type="CDD" id="cd00060">
    <property type="entry name" value="FHA"/>
    <property type="match status" value="1"/>
</dbReference>
<dbReference type="GO" id="GO:0004672">
    <property type="term" value="F:protein kinase activity"/>
    <property type="evidence" value="ECO:0007669"/>
    <property type="project" value="InterPro"/>
</dbReference>
<feature type="region of interest" description="Disordered" evidence="7">
    <location>
        <begin position="396"/>
        <end position="457"/>
    </location>
</feature>
<evidence type="ECO:0000259" key="8">
    <source>
        <dbReference type="PROSITE" id="PS50006"/>
    </source>
</evidence>
<organism evidence="10 11">
    <name type="scientific">Cercophora scortea</name>
    <dbReference type="NCBI Taxonomy" id="314031"/>
    <lineage>
        <taxon>Eukaryota</taxon>
        <taxon>Fungi</taxon>
        <taxon>Dikarya</taxon>
        <taxon>Ascomycota</taxon>
        <taxon>Pezizomycotina</taxon>
        <taxon>Sordariomycetes</taxon>
        <taxon>Sordariomycetidae</taxon>
        <taxon>Sordariales</taxon>
        <taxon>Lasiosphaeriaceae</taxon>
        <taxon>Cercophora</taxon>
    </lineage>
</organism>
<dbReference type="InterPro" id="IPR050339">
    <property type="entry name" value="CC_SR_Kinase"/>
</dbReference>
<comment type="similarity">
    <text evidence="6">Belongs to the protein kinase superfamily. Ser/Thr protein kinase family. GCN2 subfamily.</text>
</comment>
<feature type="domain" description="FHA" evidence="8">
    <location>
        <begin position="83"/>
        <end position="134"/>
    </location>
</feature>
<evidence type="ECO:0000313" key="11">
    <source>
        <dbReference type="Proteomes" id="UP001286456"/>
    </source>
</evidence>
<proteinExistence type="inferred from homology"/>
<keyword evidence="2" id="KW-0808">Transferase</keyword>
<evidence type="ECO:0000256" key="4">
    <source>
        <dbReference type="ARBA" id="ARBA00022777"/>
    </source>
</evidence>
<name>A0AAE0INC7_9PEZI</name>
<dbReference type="EMBL" id="JAUEPO010000003">
    <property type="protein sequence ID" value="KAK3328195.1"/>
    <property type="molecule type" value="Genomic_DNA"/>
</dbReference>
<feature type="compositionally biased region" description="Basic and acidic residues" evidence="7">
    <location>
        <begin position="447"/>
        <end position="457"/>
    </location>
</feature>
<dbReference type="GO" id="GO:0005634">
    <property type="term" value="C:nucleus"/>
    <property type="evidence" value="ECO:0007669"/>
    <property type="project" value="TreeGrafter"/>
</dbReference>
<dbReference type="SUPFAM" id="SSF49879">
    <property type="entry name" value="SMAD/FHA domain"/>
    <property type="match status" value="1"/>
</dbReference>
<evidence type="ECO:0000256" key="5">
    <source>
        <dbReference type="ARBA" id="ARBA00022840"/>
    </source>
</evidence>
<evidence type="ECO:0000256" key="1">
    <source>
        <dbReference type="ARBA" id="ARBA00005575"/>
    </source>
</evidence>
<dbReference type="InterPro" id="IPR008984">
    <property type="entry name" value="SMAD_FHA_dom_sf"/>
</dbReference>
<dbReference type="PANTHER" id="PTHR11042">
    <property type="entry name" value="EUKARYOTIC TRANSLATION INITIATION FACTOR 2-ALPHA KINASE EIF2-ALPHA KINASE -RELATED"/>
    <property type="match status" value="1"/>
</dbReference>
<reference evidence="10" key="1">
    <citation type="journal article" date="2023" name="Mol. Phylogenet. Evol.">
        <title>Genome-scale phylogeny and comparative genomics of the fungal order Sordariales.</title>
        <authorList>
            <person name="Hensen N."/>
            <person name="Bonometti L."/>
            <person name="Westerberg I."/>
            <person name="Brannstrom I.O."/>
            <person name="Guillou S."/>
            <person name="Cros-Aarteil S."/>
            <person name="Calhoun S."/>
            <person name="Haridas S."/>
            <person name="Kuo A."/>
            <person name="Mondo S."/>
            <person name="Pangilinan J."/>
            <person name="Riley R."/>
            <person name="LaButti K."/>
            <person name="Andreopoulos B."/>
            <person name="Lipzen A."/>
            <person name="Chen C."/>
            <person name="Yan M."/>
            <person name="Daum C."/>
            <person name="Ng V."/>
            <person name="Clum A."/>
            <person name="Steindorff A."/>
            <person name="Ohm R.A."/>
            <person name="Martin F."/>
            <person name="Silar P."/>
            <person name="Natvig D.O."/>
            <person name="Lalanne C."/>
            <person name="Gautier V."/>
            <person name="Ament-Velasquez S.L."/>
            <person name="Kruys A."/>
            <person name="Hutchinson M.I."/>
            <person name="Powell A.J."/>
            <person name="Barry K."/>
            <person name="Miller A.N."/>
            <person name="Grigoriev I.V."/>
            <person name="Debuchy R."/>
            <person name="Gladieux P."/>
            <person name="Hiltunen Thoren M."/>
            <person name="Johannesson H."/>
        </authorList>
    </citation>
    <scope>NUCLEOTIDE SEQUENCE</scope>
    <source>
        <strain evidence="10">SMH4131-1</strain>
    </source>
</reference>
<dbReference type="SUPFAM" id="SSF56112">
    <property type="entry name" value="Protein kinase-like (PK-like)"/>
    <property type="match status" value="1"/>
</dbReference>
<protein>
    <submittedName>
        <fullName evidence="10">Kinase-like domain-containing protein</fullName>
    </submittedName>
</protein>
<comment type="similarity">
    <text evidence="1">Belongs to the protein kinase superfamily. CAMK Ser/Thr protein kinase family. CHEK2 subfamily.</text>
</comment>
<dbReference type="Proteomes" id="UP001286456">
    <property type="component" value="Unassembled WGS sequence"/>
</dbReference>
<dbReference type="SMART" id="SM00220">
    <property type="entry name" value="S_TKc"/>
    <property type="match status" value="1"/>
</dbReference>
<dbReference type="InterPro" id="IPR000253">
    <property type="entry name" value="FHA_dom"/>
</dbReference>
<keyword evidence="3" id="KW-0547">Nucleotide-binding</keyword>
<dbReference type="PROSITE" id="PS00108">
    <property type="entry name" value="PROTEIN_KINASE_ST"/>
    <property type="match status" value="1"/>
</dbReference>
<dbReference type="GO" id="GO:0005524">
    <property type="term" value="F:ATP binding"/>
    <property type="evidence" value="ECO:0007669"/>
    <property type="project" value="UniProtKB-KW"/>
</dbReference>
<dbReference type="Pfam" id="PF00069">
    <property type="entry name" value="Pkinase"/>
    <property type="match status" value="1"/>
</dbReference>
<dbReference type="PROSITE" id="PS50011">
    <property type="entry name" value="PROTEIN_KINASE_DOM"/>
    <property type="match status" value="1"/>
</dbReference>
<dbReference type="PROSITE" id="PS50006">
    <property type="entry name" value="FHA_DOMAIN"/>
    <property type="match status" value="1"/>
</dbReference>
<feature type="compositionally biased region" description="Polar residues" evidence="7">
    <location>
        <begin position="420"/>
        <end position="432"/>
    </location>
</feature>
<dbReference type="SMART" id="SM00240">
    <property type="entry name" value="FHA"/>
    <property type="match status" value="1"/>
</dbReference>
<evidence type="ECO:0000256" key="6">
    <source>
        <dbReference type="ARBA" id="ARBA00037982"/>
    </source>
</evidence>
<gene>
    <name evidence="10" type="ORF">B0T19DRAFT_400980</name>
</gene>
<dbReference type="InterPro" id="IPR000719">
    <property type="entry name" value="Prot_kinase_dom"/>
</dbReference>
<dbReference type="Gene3D" id="1.10.510.10">
    <property type="entry name" value="Transferase(Phosphotransferase) domain 1"/>
    <property type="match status" value="1"/>
</dbReference>
<evidence type="ECO:0000256" key="2">
    <source>
        <dbReference type="ARBA" id="ARBA00022679"/>
    </source>
</evidence>
<keyword evidence="11" id="KW-1185">Reference proteome</keyword>
<evidence type="ECO:0000313" key="10">
    <source>
        <dbReference type="EMBL" id="KAK3328195.1"/>
    </source>
</evidence>
<sequence>MENARTIFTVKIVKGRRELLFNDHNSAFGFVYEESYDYGEDDAESRYSESFQRDHNTPVDYSEETHILRITTDHRPLEMGRGFMFGRNEGLCDVLLDHPNISEQQFAIRPLWDYGMMVLKNHCRQGTEVNFHVLGEKKTMRPGLQLVLQWRESVAVRLADGSEILIQTYDKPTNWEKYCAVAVRRPLGLDLTGREQATGNLWRPPQEPHILERLNNQFIARYVSYIWPANQRAQVIMELVNGPNLQEVLDQGNMHYSPLTIYEAREILSQLLRAVSYLHSQCITHRDLKPANIFIQTRHPIHIKLGDFGESSDAEVMKTYCGTPIYAAPETANRRGKYTNKADISPIGVPPNLGNEQQRKKMPNALLDWKDSLLNSYEQEVPLSLGFVSELIQEDPGRRPSALDDFPAPRAATVPDLPTQIYNPLGPTSPSLPTFFAEPRHQSRASLDSDRYSAWER</sequence>
<reference evidence="10" key="2">
    <citation type="submission" date="2023-06" db="EMBL/GenBank/DDBJ databases">
        <authorList>
            <consortium name="Lawrence Berkeley National Laboratory"/>
            <person name="Haridas S."/>
            <person name="Hensen N."/>
            <person name="Bonometti L."/>
            <person name="Westerberg I."/>
            <person name="Brannstrom I.O."/>
            <person name="Guillou S."/>
            <person name="Cros-Aarteil S."/>
            <person name="Calhoun S."/>
            <person name="Kuo A."/>
            <person name="Mondo S."/>
            <person name="Pangilinan J."/>
            <person name="Riley R."/>
            <person name="Labutti K."/>
            <person name="Andreopoulos B."/>
            <person name="Lipzen A."/>
            <person name="Chen C."/>
            <person name="Yanf M."/>
            <person name="Daum C."/>
            <person name="Ng V."/>
            <person name="Clum A."/>
            <person name="Steindorff A."/>
            <person name="Ohm R."/>
            <person name="Martin F."/>
            <person name="Silar P."/>
            <person name="Natvig D."/>
            <person name="Lalanne C."/>
            <person name="Gautier V."/>
            <person name="Ament-Velasquez S.L."/>
            <person name="Kruys A."/>
            <person name="Hutchinson M.I."/>
            <person name="Powell A.J."/>
            <person name="Barry K."/>
            <person name="Miller A.N."/>
            <person name="Grigoriev I.V."/>
            <person name="Debuchy R."/>
            <person name="Gladieux P."/>
            <person name="Thoren M.H."/>
            <person name="Johannesson H."/>
        </authorList>
    </citation>
    <scope>NUCLEOTIDE SEQUENCE</scope>
    <source>
        <strain evidence="10">SMH4131-1</strain>
    </source>
</reference>
<dbReference type="InterPro" id="IPR011009">
    <property type="entry name" value="Kinase-like_dom_sf"/>
</dbReference>